<keyword evidence="2" id="KW-0949">S-adenosyl-L-methionine</keyword>
<evidence type="ECO:0000256" key="1">
    <source>
        <dbReference type="ARBA" id="ARBA00001966"/>
    </source>
</evidence>
<dbReference type="GO" id="GO:0051536">
    <property type="term" value="F:iron-sulfur cluster binding"/>
    <property type="evidence" value="ECO:0007669"/>
    <property type="project" value="UniProtKB-KW"/>
</dbReference>
<dbReference type="RefSeq" id="WP_206656543.1">
    <property type="nucleotide sequence ID" value="NZ_CP071182.1"/>
</dbReference>
<evidence type="ECO:0000259" key="6">
    <source>
        <dbReference type="PROSITE" id="PS51918"/>
    </source>
</evidence>
<dbReference type="InterPro" id="IPR007197">
    <property type="entry name" value="rSAM"/>
</dbReference>
<evidence type="ECO:0000256" key="3">
    <source>
        <dbReference type="ARBA" id="ARBA00022723"/>
    </source>
</evidence>
<dbReference type="InterPro" id="IPR006638">
    <property type="entry name" value="Elp3/MiaA/NifB-like_rSAM"/>
</dbReference>
<dbReference type="GO" id="GO:0046872">
    <property type="term" value="F:metal ion binding"/>
    <property type="evidence" value="ECO:0007669"/>
    <property type="project" value="UniProtKB-KW"/>
</dbReference>
<accession>A0A9X7VYN0</accession>
<gene>
    <name evidence="7" type="ORF">JZ786_22770</name>
</gene>
<sequence>MAHQRVRITKTTLQVRVALQKVQELFPLLSNHIQESAAMSPAGVENSSGAMSAHSTTDDLFCHFDRTGRFVLAAAPSLTIRRGLDNRLMRISIDTTHREDLKWFGRRRSYHDFSDVEKSDFYRAVYIEALTVLRHEQEASPSNGERKLQEPAKYGPATLTEWGERLARWTPAALAKDEVDFKATYKPISILPPDQYRTLVIQVAEGCSYNQCLFCDFYRDRRFHVKSPVELATHLDAVKAFFGPRLHDRTGIFLGDGNALVVSADRLQVAIKQIQAAFGPKTDFTQADSSPVKPGPDSSHPIASFATFMDTFNLDKKSIEALHTLREEGIDTVYVGLESGYDPIRSFLKKPGPASEALAAIRTLKEAGYTVGPIVMIGVGDIRDADAHFEHTVLLLEEANLTPSDKIFLSPFVQPAHGEYRDATERYGITPYTQDQIEREMMRWKDTLSKVTRAKVTGYYVREHIY</sequence>
<dbReference type="PROSITE" id="PS51918">
    <property type="entry name" value="RADICAL_SAM"/>
    <property type="match status" value="1"/>
</dbReference>
<evidence type="ECO:0000256" key="4">
    <source>
        <dbReference type="ARBA" id="ARBA00023004"/>
    </source>
</evidence>
<name>A0A9X7VYN0_9BACL</name>
<dbReference type="InterPro" id="IPR058240">
    <property type="entry name" value="rSAM_sf"/>
</dbReference>
<dbReference type="PANTHER" id="PTHR43409:SF4">
    <property type="entry name" value="RADICAL SAM SUPERFAMILY PROTEIN"/>
    <property type="match status" value="1"/>
</dbReference>
<dbReference type="SUPFAM" id="SSF102114">
    <property type="entry name" value="Radical SAM enzymes"/>
    <property type="match status" value="1"/>
</dbReference>
<dbReference type="GO" id="GO:0003824">
    <property type="term" value="F:catalytic activity"/>
    <property type="evidence" value="ECO:0007669"/>
    <property type="project" value="InterPro"/>
</dbReference>
<dbReference type="EMBL" id="CP071182">
    <property type="protein sequence ID" value="QSO47185.1"/>
    <property type="molecule type" value="Genomic_DNA"/>
</dbReference>
<proteinExistence type="predicted"/>
<feature type="domain" description="Radical SAM core" evidence="6">
    <location>
        <begin position="191"/>
        <end position="440"/>
    </location>
</feature>
<dbReference type="KEGG" id="afx:JZ786_22770"/>
<evidence type="ECO:0000256" key="2">
    <source>
        <dbReference type="ARBA" id="ARBA00022691"/>
    </source>
</evidence>
<organism evidence="7 8">
    <name type="scientific">Alicyclobacillus mengziensis</name>
    <dbReference type="NCBI Taxonomy" id="2931921"/>
    <lineage>
        <taxon>Bacteria</taxon>
        <taxon>Bacillati</taxon>
        <taxon>Bacillota</taxon>
        <taxon>Bacilli</taxon>
        <taxon>Bacillales</taxon>
        <taxon>Alicyclobacillaceae</taxon>
        <taxon>Alicyclobacillus</taxon>
    </lineage>
</organism>
<evidence type="ECO:0000256" key="5">
    <source>
        <dbReference type="ARBA" id="ARBA00023014"/>
    </source>
</evidence>
<dbReference type="CDD" id="cd01335">
    <property type="entry name" value="Radical_SAM"/>
    <property type="match status" value="1"/>
</dbReference>
<dbReference type="PANTHER" id="PTHR43409">
    <property type="entry name" value="ANAEROBIC MAGNESIUM-PROTOPORPHYRIN IX MONOMETHYL ESTER CYCLASE-RELATED"/>
    <property type="match status" value="1"/>
</dbReference>
<dbReference type="AlphaFoldDB" id="A0A9X7VYN0"/>
<evidence type="ECO:0000313" key="7">
    <source>
        <dbReference type="EMBL" id="QSO47185.1"/>
    </source>
</evidence>
<reference evidence="7 8" key="1">
    <citation type="submission" date="2021-02" db="EMBL/GenBank/DDBJ databases">
        <title>Alicyclobacillus curvatus sp. nov. and Alicyclobacillus mengziensis sp. nov., two acidophilic bacteria isolated from acid mine drainage.</title>
        <authorList>
            <person name="Huang Y."/>
        </authorList>
    </citation>
    <scope>NUCLEOTIDE SEQUENCE [LARGE SCALE GENOMIC DNA]</scope>
    <source>
        <strain evidence="7 8">S30H14</strain>
    </source>
</reference>
<dbReference type="Proteomes" id="UP000663505">
    <property type="component" value="Chromosome"/>
</dbReference>
<dbReference type="SFLD" id="SFLDS00029">
    <property type="entry name" value="Radical_SAM"/>
    <property type="match status" value="1"/>
</dbReference>
<keyword evidence="4" id="KW-0408">Iron</keyword>
<dbReference type="SMART" id="SM00729">
    <property type="entry name" value="Elp3"/>
    <property type="match status" value="1"/>
</dbReference>
<protein>
    <submittedName>
        <fullName evidence="7">Radical SAM protein</fullName>
    </submittedName>
</protein>
<dbReference type="InterPro" id="IPR013785">
    <property type="entry name" value="Aldolase_TIM"/>
</dbReference>
<comment type="cofactor">
    <cofactor evidence="1">
        <name>[4Fe-4S] cluster</name>
        <dbReference type="ChEBI" id="CHEBI:49883"/>
    </cofactor>
</comment>
<dbReference type="Gene3D" id="3.20.20.70">
    <property type="entry name" value="Aldolase class I"/>
    <property type="match status" value="1"/>
</dbReference>
<evidence type="ECO:0000313" key="8">
    <source>
        <dbReference type="Proteomes" id="UP000663505"/>
    </source>
</evidence>
<keyword evidence="8" id="KW-1185">Reference proteome</keyword>
<keyword evidence="3" id="KW-0479">Metal-binding</keyword>
<dbReference type="InterPro" id="IPR051198">
    <property type="entry name" value="BchE-like"/>
</dbReference>
<dbReference type="Pfam" id="PF04055">
    <property type="entry name" value="Radical_SAM"/>
    <property type="match status" value="1"/>
</dbReference>
<keyword evidence="5" id="KW-0411">Iron-sulfur</keyword>